<evidence type="ECO:0000256" key="1">
    <source>
        <dbReference type="ARBA" id="ARBA00010609"/>
    </source>
</evidence>
<dbReference type="CDD" id="cd13868">
    <property type="entry name" value="CuRO_2_CotA_like"/>
    <property type="match status" value="1"/>
</dbReference>
<dbReference type="SUPFAM" id="SSF49503">
    <property type="entry name" value="Cupredoxins"/>
    <property type="match status" value="2"/>
</dbReference>
<dbReference type="InterPro" id="IPR045087">
    <property type="entry name" value="Cu-oxidase_fam"/>
</dbReference>
<dbReference type="AlphaFoldDB" id="A0A285VHN7"/>
<name>A0A285VHN7_9MICO</name>
<dbReference type="GO" id="GO:0051301">
    <property type="term" value="P:cell division"/>
    <property type="evidence" value="ECO:0007669"/>
    <property type="project" value="UniProtKB-KW"/>
</dbReference>
<dbReference type="PROSITE" id="PS51318">
    <property type="entry name" value="TAT"/>
    <property type="match status" value="1"/>
</dbReference>
<evidence type="ECO:0000313" key="4">
    <source>
        <dbReference type="Proteomes" id="UP000219688"/>
    </source>
</evidence>
<evidence type="ECO:0000259" key="2">
    <source>
        <dbReference type="Pfam" id="PF07731"/>
    </source>
</evidence>
<dbReference type="GO" id="GO:0005507">
    <property type="term" value="F:copper ion binding"/>
    <property type="evidence" value="ECO:0007669"/>
    <property type="project" value="InterPro"/>
</dbReference>
<dbReference type="GO" id="GO:0016491">
    <property type="term" value="F:oxidoreductase activity"/>
    <property type="evidence" value="ECO:0007669"/>
    <property type="project" value="InterPro"/>
</dbReference>
<dbReference type="Gene3D" id="2.60.40.420">
    <property type="entry name" value="Cupredoxins - blue copper proteins"/>
    <property type="match status" value="3"/>
</dbReference>
<dbReference type="CDD" id="cd13844">
    <property type="entry name" value="CuRO_1_BOD_CotA_like"/>
    <property type="match status" value="1"/>
</dbReference>
<dbReference type="InterPro" id="IPR006311">
    <property type="entry name" value="TAT_signal"/>
</dbReference>
<comment type="similarity">
    <text evidence="1">Belongs to the multicopper oxidase family.</text>
</comment>
<dbReference type="InterPro" id="IPR008972">
    <property type="entry name" value="Cupredoxin"/>
</dbReference>
<proteinExistence type="inferred from homology"/>
<dbReference type="PANTHER" id="PTHR48267">
    <property type="entry name" value="CUPREDOXIN SUPERFAMILY PROTEIN"/>
    <property type="match status" value="1"/>
</dbReference>
<dbReference type="EMBL" id="OBQK01000001">
    <property type="protein sequence ID" value="SOC52051.1"/>
    <property type="molecule type" value="Genomic_DNA"/>
</dbReference>
<organism evidence="3 4">
    <name type="scientific">Ornithinimicrobium cerasi</name>
    <dbReference type="NCBI Taxonomy" id="2248773"/>
    <lineage>
        <taxon>Bacteria</taxon>
        <taxon>Bacillati</taxon>
        <taxon>Actinomycetota</taxon>
        <taxon>Actinomycetes</taxon>
        <taxon>Micrococcales</taxon>
        <taxon>Ornithinimicrobiaceae</taxon>
        <taxon>Ornithinimicrobium</taxon>
    </lineage>
</organism>
<dbReference type="Proteomes" id="UP000219688">
    <property type="component" value="Unassembled WGS sequence"/>
</dbReference>
<dbReference type="Pfam" id="PF07731">
    <property type="entry name" value="Cu-oxidase_2"/>
    <property type="match status" value="1"/>
</dbReference>
<keyword evidence="3" id="KW-0132">Cell division</keyword>
<feature type="domain" description="Plastocyanin-like" evidence="2">
    <location>
        <begin position="590"/>
        <end position="702"/>
    </location>
</feature>
<keyword evidence="4" id="KW-1185">Reference proteome</keyword>
<keyword evidence="3" id="KW-0946">Virion</keyword>
<dbReference type="InterPro" id="IPR011706">
    <property type="entry name" value="Cu-oxidase_C"/>
</dbReference>
<dbReference type="PANTHER" id="PTHR48267:SF1">
    <property type="entry name" value="BILIRUBIN OXIDASE"/>
    <property type="match status" value="1"/>
</dbReference>
<sequence>MQLSRRSFLTYTAGGALALVLVDPVTGARTVMADGLAGPTLPGSGIPKFVTPLLVPPTMPRTRRSGPGGPVDHYDISVRQFVQQVLPAELPATTVWGYGPAAGGVGRALHHAPSMTIEAEHGVPVRIRWINGLVDADGRYLPHLLPVDPTLHWANPEQRPGPDGVPRTDIRPDLTGLTYVPHDQFTDPQTQYTTYRGPVPVVIHLHGAMGMGDESDGYPEAWYLPDAVDLPAGHAPYGAWYAFFRGKSEDLHWVDWGPGEQVAHYPNANRDSTLWFHDHALGITRLNVYAGPAGFYLLRGGEHGEQNVLDARTGRPAVLPANAPAASRGRGRVPTYEIPLAIQDRSFNADGSLFYPDTRAFFDGYEGPFVGEGESPIAPVWNPEFFGDAIIVNGRTWPSVELEQRRYRLRFLNGCGSRFLILDLDGVAGARAHQIGNDGGFLPAPHDLADDGMQLLLGPAERADVILDLTDVEEGSYEIRNLGPDEPYGGGVVGVDFDPADAESTGLVLGLTVVPARGRDRTTPAEHLVLPAPPAPPTEVRVRRLALLEHMHDIHDHEVEEGEAPAAALLGVLHGDPTVRAEAQPLTWADPVSENPAVGDTEVWEFYNLTADAHPVHVHETPFEVLDRRAISVEEAEYVVGVGDPLGPVPAGDRGLKDTVISYPETVTRVRMTFTNSGQFVWHCHVLEHEDNEMMRPYRVGPVQEGQPADGPHHH</sequence>
<keyword evidence="3" id="KW-0167">Capsid protein</keyword>
<gene>
    <name evidence="3" type="ORF">SAMN05421879_101397</name>
</gene>
<keyword evidence="3" id="KW-0131">Cell cycle</keyword>
<reference evidence="4" key="1">
    <citation type="submission" date="2017-08" db="EMBL/GenBank/DDBJ databases">
        <authorList>
            <person name="Varghese N."/>
            <person name="Submissions S."/>
        </authorList>
    </citation>
    <scope>NUCLEOTIDE SEQUENCE [LARGE SCALE GENOMIC DNA]</scope>
    <source>
        <strain evidence="4">USBA17B2</strain>
    </source>
</reference>
<accession>A0A285VHN7</accession>
<protein>
    <submittedName>
        <fullName evidence="3">Multicopper oxidase with three cupredoxin domains (Includes cell division protein FtsP and spore coat protein CotA)</fullName>
    </submittedName>
</protein>
<evidence type="ECO:0000313" key="3">
    <source>
        <dbReference type="EMBL" id="SOC52051.1"/>
    </source>
</evidence>